<keyword evidence="3" id="KW-1185">Reference proteome</keyword>
<comment type="caution">
    <text evidence="2">The sequence shown here is derived from an EMBL/GenBank/DDBJ whole genome shotgun (WGS) entry which is preliminary data.</text>
</comment>
<proteinExistence type="predicted"/>
<evidence type="ECO:0000313" key="3">
    <source>
        <dbReference type="Proteomes" id="UP001498398"/>
    </source>
</evidence>
<name>A0ABR1INL1_9AGAR</name>
<feature type="compositionally biased region" description="Polar residues" evidence="1">
    <location>
        <begin position="789"/>
        <end position="806"/>
    </location>
</feature>
<feature type="region of interest" description="Disordered" evidence="1">
    <location>
        <begin position="1119"/>
        <end position="1147"/>
    </location>
</feature>
<organism evidence="2 3">
    <name type="scientific">Marasmiellus scandens</name>
    <dbReference type="NCBI Taxonomy" id="2682957"/>
    <lineage>
        <taxon>Eukaryota</taxon>
        <taxon>Fungi</taxon>
        <taxon>Dikarya</taxon>
        <taxon>Basidiomycota</taxon>
        <taxon>Agaricomycotina</taxon>
        <taxon>Agaricomycetes</taxon>
        <taxon>Agaricomycetidae</taxon>
        <taxon>Agaricales</taxon>
        <taxon>Marasmiineae</taxon>
        <taxon>Omphalotaceae</taxon>
        <taxon>Marasmiellus</taxon>
    </lineage>
</organism>
<gene>
    <name evidence="2" type="ORF">VKT23_020020</name>
</gene>
<protein>
    <submittedName>
        <fullName evidence="2">Uncharacterized protein</fullName>
    </submittedName>
</protein>
<feature type="region of interest" description="Disordered" evidence="1">
    <location>
        <begin position="1"/>
        <end position="76"/>
    </location>
</feature>
<sequence length="1289" mass="142164">MDPLNNLRLADRGRKRKRSPSLHGPDSLPSLDPNEAFPMSGLQDQSSPRVSIKNSPPSSLTVNSPYKRHKNVSTLHQPLRWSTRSRVKKLRASSDSRHHLDPFKALDFNVASVVDAEIAVDVSGRRCSHDETMASDVDICAVDDVDILMQSGQGHQVDSKEDDTAEVNPFVGHGLLREETMVSDIPVCAVSDAGCYIQDFGSYAEDGHQVATTTTAEDTAAVTETNTLFGDYAMLNMDVHDMALHVDLGIALEHSTAMVVNPEAPDAITEVDISNFTGDDTRAEMTMDDMDDYVVDVNSVNSEPEHLATAAMDPEDSAEIAEIDLNSSREDPELETAVPDMDGCVVEVDSGVEREHLNATTIDSEAPADIAEVDLSIFAGEDHQLETAVPDMDDCVVEVDSGVGQEHLNVAIVDPEASADIADVDFNSSTGEEPKREKAVPQMDDYVGEVDSGVGQKHLNATAVDREASDVIVVDLNGTREGSQVEMTIPDIDACIVDDVDIHAQGLVSDVRPDTWTSGFDDVGPVIATNTGVKPNCSRFRDIAMQDRRHTLTAPEVGFESVARVTPFSFTPSDYEQASLVESTCPPVDITSVSPMHAEISDSNGLSAPAPQSTKADFNICMVQPVISLVELAPHTHGLTDVHPQGTHAVLSETLVGPPSILSTLAQGEFTPVPVSNGPSADEVLPWGGGAKMVVSDEEVTESNSTSNMSLDSLNNLQTEDMPIPDIVMVTDVDINQLLAGHDSQNRESTGMVVDPPEREDNTFDSPEQAPRSSSNTEYCPQTVHPFRNGQNAKYPRQTSPQTYPSFLSDDYYQSEFEEEDPVYKQPTSPPKSKPRSSKPKSSHTQPASEGMNSQDLRVLEKEISRLIEGFKDDRGLHQHFKMLFSLNSLPRTTLLAMLHSFIAMSKLRADGEPVTPAIVQPLGFAPNSVDTEDHEVLEAEIVQLLEELRTDTALYQHFERLLSLKSLPRTILLSMIQNVLATSRSGSEHHVPENDMEATPTPRQKKKAGEVRRRPLSKTVLAQTVRDEAKQMLQPDGQPLQSATPAEVDMFSGGKHLGPTKDDFRLDFISKGLWNPWNQAATRIFAEEIKKVDGCEELDEEQVRRAFRTHLRQLKARWSHPSNVPKSQGVLEQEQQNRREQRRRRTLEHRTQAIATYHAKDPSMSEVYKASRLLTYDVMSEEESSDEGFIIKRQPWRSRELQDFLRYCTALHMSFKHLPDQKFSSGAFPTPRQYEAGGQLLSTATAVPGLPANFYDDAWLNNPEYPNRRIAMKVKPVANLTLPETVLR</sequence>
<feature type="compositionally biased region" description="Polar residues" evidence="1">
    <location>
        <begin position="844"/>
        <end position="856"/>
    </location>
</feature>
<evidence type="ECO:0000256" key="1">
    <source>
        <dbReference type="SAM" id="MobiDB-lite"/>
    </source>
</evidence>
<dbReference type="Proteomes" id="UP001498398">
    <property type="component" value="Unassembled WGS sequence"/>
</dbReference>
<dbReference type="EMBL" id="JBANRG010000117">
    <property type="protein sequence ID" value="KAK7434742.1"/>
    <property type="molecule type" value="Genomic_DNA"/>
</dbReference>
<feature type="region of interest" description="Disordered" evidence="1">
    <location>
        <begin position="739"/>
        <end position="857"/>
    </location>
</feature>
<feature type="compositionally biased region" description="Basic residues" evidence="1">
    <location>
        <begin position="833"/>
        <end position="842"/>
    </location>
</feature>
<evidence type="ECO:0000313" key="2">
    <source>
        <dbReference type="EMBL" id="KAK7434742.1"/>
    </source>
</evidence>
<reference evidence="2 3" key="1">
    <citation type="submission" date="2024-01" db="EMBL/GenBank/DDBJ databases">
        <title>A draft genome for the cacao thread blight pathogen Marasmiellus scandens.</title>
        <authorList>
            <person name="Baruah I.K."/>
            <person name="Leung J."/>
            <person name="Bukari Y."/>
            <person name="Amoako-Attah I."/>
            <person name="Meinhardt L.W."/>
            <person name="Bailey B.A."/>
            <person name="Cohen S.P."/>
        </authorList>
    </citation>
    <scope>NUCLEOTIDE SEQUENCE [LARGE SCALE GENOMIC DNA]</scope>
    <source>
        <strain evidence="2 3">GH-19</strain>
    </source>
</reference>
<feature type="compositionally biased region" description="Polar residues" evidence="1">
    <location>
        <begin position="771"/>
        <end position="780"/>
    </location>
</feature>
<feature type="region of interest" description="Disordered" evidence="1">
    <location>
        <begin position="984"/>
        <end position="1015"/>
    </location>
</feature>
<feature type="compositionally biased region" description="Polar residues" evidence="1">
    <location>
        <begin position="42"/>
        <end position="64"/>
    </location>
</feature>
<accession>A0ABR1INL1</accession>